<accession>A0A2Z6LK62</accession>
<evidence type="ECO:0000313" key="2">
    <source>
        <dbReference type="EMBL" id="GAU17505.1"/>
    </source>
</evidence>
<dbReference type="OrthoDB" id="1424858at2759"/>
<dbReference type="AlphaFoldDB" id="A0A2Z6LK62"/>
<dbReference type="PANTHER" id="PTHR31228">
    <property type="entry name" value="CYSTATIN/MONELLIN SUPERFAMILY PROTEIN"/>
    <property type="match status" value="1"/>
</dbReference>
<feature type="compositionally biased region" description="Basic and acidic residues" evidence="1">
    <location>
        <begin position="16"/>
        <end position="44"/>
    </location>
</feature>
<feature type="compositionally biased region" description="Acidic residues" evidence="1">
    <location>
        <begin position="45"/>
        <end position="55"/>
    </location>
</feature>
<dbReference type="EMBL" id="DF973172">
    <property type="protein sequence ID" value="GAU17505.1"/>
    <property type="molecule type" value="Genomic_DNA"/>
</dbReference>
<sequence length="239" mass="27679">METVVFGAVRPASESCDDRGKRPKQESEAEEESQKEPEEELQKEPEEESDSEPEEEWVRQMKVKLNWDWQNHTLEQVKEMYENEPYPWFCACSRFSYMNKIKREEEEAAIKAAAEHLQMSRGISPYDAIPVPSDANFAINNFTRPLYLTQERRDRVTRLSKLALKDYNTKNQDVEYEFAELEKVTHKRIPLGTYYITFKAKPKDATDVAPSNSSATTFQAHVVANITGDVDIKNCSIKI</sequence>
<proteinExistence type="predicted"/>
<dbReference type="Proteomes" id="UP000242715">
    <property type="component" value="Unassembled WGS sequence"/>
</dbReference>
<gene>
    <name evidence="2" type="ORF">TSUD_340480</name>
</gene>
<keyword evidence="3" id="KW-1185">Reference proteome</keyword>
<organism evidence="2 3">
    <name type="scientific">Trifolium subterraneum</name>
    <name type="common">Subterranean clover</name>
    <dbReference type="NCBI Taxonomy" id="3900"/>
    <lineage>
        <taxon>Eukaryota</taxon>
        <taxon>Viridiplantae</taxon>
        <taxon>Streptophyta</taxon>
        <taxon>Embryophyta</taxon>
        <taxon>Tracheophyta</taxon>
        <taxon>Spermatophyta</taxon>
        <taxon>Magnoliopsida</taxon>
        <taxon>eudicotyledons</taxon>
        <taxon>Gunneridae</taxon>
        <taxon>Pentapetalae</taxon>
        <taxon>rosids</taxon>
        <taxon>fabids</taxon>
        <taxon>Fabales</taxon>
        <taxon>Fabaceae</taxon>
        <taxon>Papilionoideae</taxon>
        <taxon>50 kb inversion clade</taxon>
        <taxon>NPAAA clade</taxon>
        <taxon>Hologalegina</taxon>
        <taxon>IRL clade</taxon>
        <taxon>Trifolieae</taxon>
        <taxon>Trifolium</taxon>
    </lineage>
</organism>
<reference evidence="3" key="1">
    <citation type="journal article" date="2017" name="Front. Plant Sci.">
        <title>Climate Clever Clovers: New Paradigm to Reduce the Environmental Footprint of Ruminants by Breeding Low Methanogenic Forages Utilizing Haplotype Variation.</title>
        <authorList>
            <person name="Kaur P."/>
            <person name="Appels R."/>
            <person name="Bayer P.E."/>
            <person name="Keeble-Gagnere G."/>
            <person name="Wang J."/>
            <person name="Hirakawa H."/>
            <person name="Shirasawa K."/>
            <person name="Vercoe P."/>
            <person name="Stefanova K."/>
            <person name="Durmic Z."/>
            <person name="Nichols P."/>
            <person name="Revell C."/>
            <person name="Isobe S.N."/>
            <person name="Edwards D."/>
            <person name="Erskine W."/>
        </authorList>
    </citation>
    <scope>NUCLEOTIDE SEQUENCE [LARGE SCALE GENOMIC DNA]</scope>
    <source>
        <strain evidence="3">cv. Daliak</strain>
    </source>
</reference>
<protein>
    <recommendedName>
        <fullName evidence="4">Cystatin domain-containing protein</fullName>
    </recommendedName>
</protein>
<evidence type="ECO:0000313" key="3">
    <source>
        <dbReference type="Proteomes" id="UP000242715"/>
    </source>
</evidence>
<evidence type="ECO:0000256" key="1">
    <source>
        <dbReference type="SAM" id="MobiDB-lite"/>
    </source>
</evidence>
<feature type="region of interest" description="Disordered" evidence="1">
    <location>
        <begin position="1"/>
        <end position="56"/>
    </location>
</feature>
<dbReference type="PANTHER" id="PTHR31228:SF22">
    <property type="entry name" value="CYSTATIN_MONELLIN SUPERFAMILY PROTEIN"/>
    <property type="match status" value="1"/>
</dbReference>
<evidence type="ECO:0008006" key="4">
    <source>
        <dbReference type="Google" id="ProtNLM"/>
    </source>
</evidence>
<name>A0A2Z6LK62_TRISU</name>